<feature type="transmembrane region" description="Helical" evidence="1">
    <location>
        <begin position="115"/>
        <end position="135"/>
    </location>
</feature>
<dbReference type="STRING" id="1423807.FD16_GL002055"/>
<name>A0A0R1VTC1_9LACO</name>
<keyword evidence="1" id="KW-0812">Transmembrane</keyword>
<proteinExistence type="predicted"/>
<feature type="transmembrane region" description="Helical" evidence="1">
    <location>
        <begin position="66"/>
        <end position="95"/>
    </location>
</feature>
<gene>
    <name evidence="2" type="ORF">FD16_GL002055</name>
</gene>
<dbReference type="RefSeq" id="WP_010623146.1">
    <property type="nucleotide sequence ID" value="NZ_AZGF01000051.1"/>
</dbReference>
<dbReference type="AlphaFoldDB" id="A0A0R1VTC1"/>
<accession>A0A0R1VTC1</accession>
<keyword evidence="1" id="KW-1133">Transmembrane helix</keyword>
<sequence length="199" mass="22055">MARQQSKIKELVYIGIYTAIYFLVVCISTGVLKLTVPIFNSIMIPALNALLAGVIYLTVLDRVPRFGALTTIGIVMGIFFLITGHFPIAFVPELIFSLLADWLQHGTRGGKTKIYLSYTIFSFGLTGPILPLWFMKQAYINELVSRGKDQAYINHVFAAVTNVSFVISMGSIVVCSILGMWIAQKIYDKHLAGLRGTRS</sequence>
<dbReference type="Pfam" id="PF09605">
    <property type="entry name" value="Trep_Strep"/>
    <property type="match status" value="1"/>
</dbReference>
<feature type="transmembrane region" description="Helical" evidence="1">
    <location>
        <begin position="38"/>
        <end position="59"/>
    </location>
</feature>
<feature type="transmembrane region" description="Helical" evidence="1">
    <location>
        <begin position="156"/>
        <end position="183"/>
    </location>
</feature>
<reference evidence="2 3" key="1">
    <citation type="journal article" date="2015" name="Genome Announc.">
        <title>Expanding the biotechnology potential of lactobacilli through comparative genomics of 213 strains and associated genera.</title>
        <authorList>
            <person name="Sun Z."/>
            <person name="Harris H.M."/>
            <person name="McCann A."/>
            <person name="Guo C."/>
            <person name="Argimon S."/>
            <person name="Zhang W."/>
            <person name="Yang X."/>
            <person name="Jeffery I.B."/>
            <person name="Cooney J.C."/>
            <person name="Kagawa T.F."/>
            <person name="Liu W."/>
            <person name="Song Y."/>
            <person name="Salvetti E."/>
            <person name="Wrobel A."/>
            <person name="Rasinkangas P."/>
            <person name="Parkhill J."/>
            <person name="Rea M.C."/>
            <person name="O'Sullivan O."/>
            <person name="Ritari J."/>
            <person name="Douillard F.P."/>
            <person name="Paul Ross R."/>
            <person name="Yang R."/>
            <person name="Briner A.E."/>
            <person name="Felis G.E."/>
            <person name="de Vos W.M."/>
            <person name="Barrangou R."/>
            <person name="Klaenhammer T.R."/>
            <person name="Caufield P.W."/>
            <person name="Cui Y."/>
            <person name="Zhang H."/>
            <person name="O'Toole P.W."/>
        </authorList>
    </citation>
    <scope>NUCLEOTIDE SEQUENCE [LARGE SCALE GENOMIC DNA]</scope>
    <source>
        <strain evidence="2 3">DSM 5007</strain>
    </source>
</reference>
<dbReference type="EMBL" id="AZGF01000051">
    <property type="protein sequence ID" value="KRM09008.1"/>
    <property type="molecule type" value="Genomic_DNA"/>
</dbReference>
<dbReference type="eggNOG" id="ENOG50321KG">
    <property type="taxonomic scope" value="Bacteria"/>
</dbReference>
<dbReference type="NCBIfam" id="TIGR02185">
    <property type="entry name" value="Trep_Strep"/>
    <property type="match status" value="1"/>
</dbReference>
<protein>
    <submittedName>
        <fullName evidence="2">Uncharacterized protein</fullName>
    </submittedName>
</protein>
<organism evidence="2 3">
    <name type="scientific">Paucilactobacillus suebicus DSM 5007 = KCTC 3549</name>
    <dbReference type="NCBI Taxonomy" id="1423807"/>
    <lineage>
        <taxon>Bacteria</taxon>
        <taxon>Bacillati</taxon>
        <taxon>Bacillota</taxon>
        <taxon>Bacilli</taxon>
        <taxon>Lactobacillales</taxon>
        <taxon>Lactobacillaceae</taxon>
        <taxon>Paucilactobacillus</taxon>
    </lineage>
</organism>
<dbReference type="InterPro" id="IPR011733">
    <property type="entry name" value="CHP02185_IM"/>
</dbReference>
<feature type="transmembrane region" description="Helical" evidence="1">
    <location>
        <begin position="12"/>
        <end position="32"/>
    </location>
</feature>
<dbReference type="OrthoDB" id="9781459at2"/>
<evidence type="ECO:0000256" key="1">
    <source>
        <dbReference type="SAM" id="Phobius"/>
    </source>
</evidence>
<keyword evidence="1" id="KW-0472">Membrane</keyword>
<dbReference type="PATRIC" id="fig|1423807.3.peg.2107"/>
<evidence type="ECO:0000313" key="2">
    <source>
        <dbReference type="EMBL" id="KRM09008.1"/>
    </source>
</evidence>
<evidence type="ECO:0000313" key="3">
    <source>
        <dbReference type="Proteomes" id="UP000051820"/>
    </source>
</evidence>
<comment type="caution">
    <text evidence="2">The sequence shown here is derived from an EMBL/GenBank/DDBJ whole genome shotgun (WGS) entry which is preliminary data.</text>
</comment>
<keyword evidence="3" id="KW-1185">Reference proteome</keyword>
<dbReference type="Proteomes" id="UP000051820">
    <property type="component" value="Unassembled WGS sequence"/>
</dbReference>